<keyword evidence="3" id="KW-0285">Flavoprotein</keyword>
<dbReference type="GO" id="GO:0019646">
    <property type="term" value="P:aerobic electron transport chain"/>
    <property type="evidence" value="ECO:0007669"/>
    <property type="project" value="TreeGrafter"/>
</dbReference>
<dbReference type="PRINTS" id="PR00411">
    <property type="entry name" value="PNDRDTASEI"/>
</dbReference>
<dbReference type="PANTHER" id="PTHR42913:SF3">
    <property type="entry name" value="64 KDA MITOCHONDRIAL NADH DEHYDROGENASE (EUROFUNG)"/>
    <property type="match status" value="1"/>
</dbReference>
<comment type="cofactor">
    <cofactor evidence="1">
        <name>FAD</name>
        <dbReference type="ChEBI" id="CHEBI:57692"/>
    </cofactor>
</comment>
<evidence type="ECO:0000256" key="1">
    <source>
        <dbReference type="ARBA" id="ARBA00001974"/>
    </source>
</evidence>
<dbReference type="AlphaFoldDB" id="A0A7H1B8X0"/>
<accession>A0A7H1B8X0</accession>
<keyword evidence="8" id="KW-1185">Reference proteome</keyword>
<dbReference type="PRINTS" id="PR00368">
    <property type="entry name" value="FADPNR"/>
</dbReference>
<dbReference type="Pfam" id="PF07992">
    <property type="entry name" value="Pyr_redox_2"/>
    <property type="match status" value="1"/>
</dbReference>
<protein>
    <submittedName>
        <fullName evidence="7">FAD-dependent oxidoreductase</fullName>
    </submittedName>
</protein>
<gene>
    <name evidence="7" type="ORF">IAG42_17255</name>
</gene>
<name>A0A7H1B8X0_9ACTN</name>
<evidence type="ECO:0000313" key="8">
    <source>
        <dbReference type="Proteomes" id="UP000516428"/>
    </source>
</evidence>
<sequence>MQQHRIIVLGAGYTGAIAAGRLAKRLHRDDVSITLVNAEPDFVERVRMHQLAAGQDLTPRPFAEMFAGTGVTLKLAKVTGIDVGGKTVTVTADGASPEELAYDTLVYALGSAWNTHGVPGTTEHAHQIASRPGALRLRERLAELPAGGTVTVVGGGLTGLEAATEIAESRPDLSVALAARGELGDWLSPKGRRHLRKVCAGLGITVHENTAVTEVGPDTVTTADGTALPADVTVWTTGFAVHPLARATALELGDTGQIVVDDTMRSVSHPDVYAIGDAALAMGAGDKPLRMSCASGTPTAWQAADSIAARLTGGKLPHAPLRYFNQCISLGRKEGLIQYVTADDHAVNAALTGRLAALYKELICKGAAWGVANPTMGLPTRRRRVTDTVRTATTEPAEVPA</sequence>
<reference evidence="7 8" key="1">
    <citation type="submission" date="2020-09" db="EMBL/GenBank/DDBJ databases">
        <title>A novel species.</title>
        <authorList>
            <person name="Gao J."/>
        </authorList>
    </citation>
    <scope>NUCLEOTIDE SEQUENCE [LARGE SCALE GENOMIC DNA]</scope>
    <source>
        <strain evidence="7 8">CRXT-Y-14</strain>
    </source>
</reference>
<dbReference type="KEGG" id="sxn:IAG42_17255"/>
<dbReference type="InterPro" id="IPR036188">
    <property type="entry name" value="FAD/NAD-bd_sf"/>
</dbReference>
<dbReference type="PANTHER" id="PTHR42913">
    <property type="entry name" value="APOPTOSIS-INDUCING FACTOR 1"/>
    <property type="match status" value="1"/>
</dbReference>
<feature type="domain" description="FAD/NAD(P)-binding" evidence="6">
    <location>
        <begin position="5"/>
        <end position="304"/>
    </location>
</feature>
<comment type="similarity">
    <text evidence="2">Belongs to the NADH dehydrogenase family.</text>
</comment>
<evidence type="ECO:0000259" key="6">
    <source>
        <dbReference type="Pfam" id="PF07992"/>
    </source>
</evidence>
<evidence type="ECO:0000313" key="7">
    <source>
        <dbReference type="EMBL" id="QNS05175.1"/>
    </source>
</evidence>
<dbReference type="Proteomes" id="UP000516428">
    <property type="component" value="Chromosome"/>
</dbReference>
<dbReference type="EMBL" id="CP061281">
    <property type="protein sequence ID" value="QNS05175.1"/>
    <property type="molecule type" value="Genomic_DNA"/>
</dbReference>
<keyword evidence="5" id="KW-0560">Oxidoreductase</keyword>
<evidence type="ECO:0000256" key="4">
    <source>
        <dbReference type="ARBA" id="ARBA00022827"/>
    </source>
</evidence>
<proteinExistence type="inferred from homology"/>
<dbReference type="GO" id="GO:0003955">
    <property type="term" value="F:NAD(P)H dehydrogenase (quinone) activity"/>
    <property type="evidence" value="ECO:0007669"/>
    <property type="project" value="TreeGrafter"/>
</dbReference>
<organism evidence="7 8">
    <name type="scientific">Streptomyces xanthii</name>
    <dbReference type="NCBI Taxonomy" id="2768069"/>
    <lineage>
        <taxon>Bacteria</taxon>
        <taxon>Bacillati</taxon>
        <taxon>Actinomycetota</taxon>
        <taxon>Actinomycetes</taxon>
        <taxon>Kitasatosporales</taxon>
        <taxon>Streptomycetaceae</taxon>
        <taxon>Streptomyces</taxon>
    </lineage>
</organism>
<dbReference type="Gene3D" id="3.50.50.100">
    <property type="match status" value="1"/>
</dbReference>
<evidence type="ECO:0000256" key="5">
    <source>
        <dbReference type="ARBA" id="ARBA00023002"/>
    </source>
</evidence>
<dbReference type="InterPro" id="IPR023753">
    <property type="entry name" value="FAD/NAD-binding_dom"/>
</dbReference>
<dbReference type="InterPro" id="IPR051169">
    <property type="entry name" value="NADH-Q_oxidoreductase"/>
</dbReference>
<evidence type="ECO:0000256" key="2">
    <source>
        <dbReference type="ARBA" id="ARBA00005272"/>
    </source>
</evidence>
<evidence type="ECO:0000256" key="3">
    <source>
        <dbReference type="ARBA" id="ARBA00022630"/>
    </source>
</evidence>
<dbReference type="RefSeq" id="WP_188337873.1">
    <property type="nucleotide sequence ID" value="NZ_CP061281.1"/>
</dbReference>
<keyword evidence="4" id="KW-0274">FAD</keyword>
<dbReference type="SUPFAM" id="SSF51905">
    <property type="entry name" value="FAD/NAD(P)-binding domain"/>
    <property type="match status" value="1"/>
</dbReference>